<dbReference type="EMBL" id="BAABHK010000008">
    <property type="protein sequence ID" value="GAA4630450.1"/>
    <property type="molecule type" value="Genomic_DNA"/>
</dbReference>
<dbReference type="PROSITE" id="PS51318">
    <property type="entry name" value="TAT"/>
    <property type="match status" value="1"/>
</dbReference>
<comment type="caution">
    <text evidence="1">The sequence shown here is derived from an EMBL/GenBank/DDBJ whole genome shotgun (WGS) entry which is preliminary data.</text>
</comment>
<organism evidence="1 2">
    <name type="scientific">Actinoallomurus vinaceus</name>
    <dbReference type="NCBI Taxonomy" id="1080074"/>
    <lineage>
        <taxon>Bacteria</taxon>
        <taxon>Bacillati</taxon>
        <taxon>Actinomycetota</taxon>
        <taxon>Actinomycetes</taxon>
        <taxon>Streptosporangiales</taxon>
        <taxon>Thermomonosporaceae</taxon>
        <taxon>Actinoallomurus</taxon>
    </lineage>
</organism>
<sequence>MGDTPLSRRTFLSAAGVAGIAGLAGPLLSACGTSGPAGGKGGGKTLQVWVLQDAGQNPIQQAALDDFNKSSKTKLKLVPIATSGGADYTDKLRIGMGSPNPPDLIFNWGTGSIQDYAQGGRLVDLSSQLASDPTWKNSFLPSVLDAGKAAGKYYGIPLRGMQPVLVFYNKTLFAQHGQQPPATYDDLLKLVTYFDSKKIQPFALGHVDAWPNLMWLEYLVDRIGGPTVFQGILQNVLAGKPGGWGQPAMLDSLRRIQDLVDRRAFGTNFASVNYVNDGAGLLFAKGKAAMHLMGTWEMSNQVDKHPDFAKKDLSFAPFPTVAGGKGDANSVVGNPTNYFSISSKSADIAGATAFLKKEMANPMYVDKLIKAGDVPAVSGLESRLSASPNPEFAKYVYQMVQKAPSFTLSWDQALPHKFTDPLHTGLQKVFLKKMTPEQFVQAMDAVK</sequence>
<keyword evidence="2" id="KW-1185">Reference proteome</keyword>
<gene>
    <name evidence="1" type="ORF">GCM10023196_055860</name>
</gene>
<dbReference type="PANTHER" id="PTHR43649:SF14">
    <property type="entry name" value="BLR3389 PROTEIN"/>
    <property type="match status" value="1"/>
</dbReference>
<accession>A0ABP8UEZ2</accession>
<dbReference type="RefSeq" id="WP_345434040.1">
    <property type="nucleotide sequence ID" value="NZ_BAABHK010000008.1"/>
</dbReference>
<dbReference type="PANTHER" id="PTHR43649">
    <property type="entry name" value="ARABINOSE-BINDING PROTEIN-RELATED"/>
    <property type="match status" value="1"/>
</dbReference>
<evidence type="ECO:0000313" key="2">
    <source>
        <dbReference type="Proteomes" id="UP001501442"/>
    </source>
</evidence>
<dbReference type="Pfam" id="PF01547">
    <property type="entry name" value="SBP_bac_1"/>
    <property type="match status" value="1"/>
</dbReference>
<dbReference type="InterPro" id="IPR006311">
    <property type="entry name" value="TAT_signal"/>
</dbReference>
<dbReference type="Proteomes" id="UP001501442">
    <property type="component" value="Unassembled WGS sequence"/>
</dbReference>
<proteinExistence type="predicted"/>
<dbReference type="Gene3D" id="3.40.190.10">
    <property type="entry name" value="Periplasmic binding protein-like II"/>
    <property type="match status" value="2"/>
</dbReference>
<evidence type="ECO:0000313" key="1">
    <source>
        <dbReference type="EMBL" id="GAA4630450.1"/>
    </source>
</evidence>
<dbReference type="InterPro" id="IPR050490">
    <property type="entry name" value="Bact_solute-bd_prot1"/>
</dbReference>
<reference evidence="2" key="1">
    <citation type="journal article" date="2019" name="Int. J. Syst. Evol. Microbiol.">
        <title>The Global Catalogue of Microorganisms (GCM) 10K type strain sequencing project: providing services to taxonomists for standard genome sequencing and annotation.</title>
        <authorList>
            <consortium name="The Broad Institute Genomics Platform"/>
            <consortium name="The Broad Institute Genome Sequencing Center for Infectious Disease"/>
            <person name="Wu L."/>
            <person name="Ma J."/>
        </authorList>
    </citation>
    <scope>NUCLEOTIDE SEQUENCE [LARGE SCALE GENOMIC DNA]</scope>
    <source>
        <strain evidence="2">JCM 17939</strain>
    </source>
</reference>
<dbReference type="InterPro" id="IPR006059">
    <property type="entry name" value="SBP"/>
</dbReference>
<name>A0ABP8UEZ2_9ACTN</name>
<dbReference type="SUPFAM" id="SSF53850">
    <property type="entry name" value="Periplasmic binding protein-like II"/>
    <property type="match status" value="1"/>
</dbReference>
<protein>
    <submittedName>
        <fullName evidence="1">Extracellular solute-binding protein</fullName>
    </submittedName>
</protein>